<evidence type="ECO:0000313" key="3">
    <source>
        <dbReference type="Proteomes" id="UP000322524"/>
    </source>
</evidence>
<dbReference type="OrthoDB" id="511027at2"/>
<accession>A0A5D4SYU1</accession>
<dbReference type="STRING" id="79883.GCA_001636495_00126"/>
<dbReference type="AlphaFoldDB" id="A0A5D4SYU1"/>
<reference evidence="2 3" key="1">
    <citation type="submission" date="2019-08" db="EMBL/GenBank/DDBJ databases">
        <title>Bacillus genomes from the desert of Cuatro Cienegas, Coahuila.</title>
        <authorList>
            <person name="Olmedo-Alvarez G."/>
        </authorList>
    </citation>
    <scope>NUCLEOTIDE SEQUENCE [LARGE SCALE GENOMIC DNA]</scope>
    <source>
        <strain evidence="2 3">CH28_1T</strain>
    </source>
</reference>
<keyword evidence="2" id="KW-0808">Transferase</keyword>
<dbReference type="PROSITE" id="PS51186">
    <property type="entry name" value="GNAT"/>
    <property type="match status" value="1"/>
</dbReference>
<feature type="domain" description="N-acetyltransferase" evidence="1">
    <location>
        <begin position="93"/>
        <end position="236"/>
    </location>
</feature>
<comment type="caution">
    <text evidence="2">The sequence shown here is derived from an EMBL/GenBank/DDBJ whole genome shotgun (WGS) entry which is preliminary data.</text>
</comment>
<dbReference type="EMBL" id="VTEV01000005">
    <property type="protein sequence ID" value="TYS67841.1"/>
    <property type="molecule type" value="Genomic_DNA"/>
</dbReference>
<dbReference type="InterPro" id="IPR016181">
    <property type="entry name" value="Acyl_CoA_acyltransferase"/>
</dbReference>
<dbReference type="Pfam" id="PF00583">
    <property type="entry name" value="Acetyltransf_1"/>
    <property type="match status" value="1"/>
</dbReference>
<dbReference type="Gene3D" id="3.40.630.30">
    <property type="match status" value="1"/>
</dbReference>
<dbReference type="RefSeq" id="WP_148988949.1">
    <property type="nucleotide sequence ID" value="NZ_VTEV01000005.1"/>
</dbReference>
<dbReference type="InterPro" id="IPR000182">
    <property type="entry name" value="GNAT_dom"/>
</dbReference>
<gene>
    <name evidence="2" type="ORF">FZC76_14895</name>
</gene>
<evidence type="ECO:0000259" key="1">
    <source>
        <dbReference type="PROSITE" id="PS51186"/>
    </source>
</evidence>
<dbReference type="GO" id="GO:0016747">
    <property type="term" value="F:acyltransferase activity, transferring groups other than amino-acyl groups"/>
    <property type="evidence" value="ECO:0007669"/>
    <property type="project" value="InterPro"/>
</dbReference>
<dbReference type="Proteomes" id="UP000322524">
    <property type="component" value="Unassembled WGS sequence"/>
</dbReference>
<name>A0A5D4SYU1_9BACI</name>
<protein>
    <submittedName>
        <fullName evidence="2">GNAT family N-acetyltransferase</fullName>
    </submittedName>
</protein>
<proteinExistence type="predicted"/>
<dbReference type="SUPFAM" id="SSF55729">
    <property type="entry name" value="Acyl-CoA N-acyltransferases (Nat)"/>
    <property type="match status" value="1"/>
</dbReference>
<evidence type="ECO:0000313" key="2">
    <source>
        <dbReference type="EMBL" id="TYS67841.1"/>
    </source>
</evidence>
<dbReference type="CDD" id="cd04301">
    <property type="entry name" value="NAT_SF"/>
    <property type="match status" value="1"/>
</dbReference>
<organism evidence="2 3">
    <name type="scientific">Sutcliffiella horikoshii</name>
    <dbReference type="NCBI Taxonomy" id="79883"/>
    <lineage>
        <taxon>Bacteria</taxon>
        <taxon>Bacillati</taxon>
        <taxon>Bacillota</taxon>
        <taxon>Bacilli</taxon>
        <taxon>Bacillales</taxon>
        <taxon>Bacillaceae</taxon>
        <taxon>Sutcliffiella</taxon>
    </lineage>
</organism>
<sequence>MNLFNIIKNKQEYWLVDQIKKEDVPTDLYMRELTNILEEMKRLEIGYLSLLMAEEYESWLLEKKFSKISSIVEYTRKLEGLTVTSDQIKEHSLAEDLIDDRQYAELYELCRSGSANKNTKQPIAQVMSSLESELGLHWRKHCYYFMKAGEIAGISIPHIEMGTEDEGRLFYFGVVPELRGQGIGARIHRVSMELLKKFQATYYVGSTDVNNINMIKIFEKNGCELRDKKGIYRIDR</sequence>